<dbReference type="InterPro" id="IPR000073">
    <property type="entry name" value="AB_hydrolase_1"/>
</dbReference>
<evidence type="ECO:0000313" key="2">
    <source>
        <dbReference type="EMBL" id="OEF97163.1"/>
    </source>
</evidence>
<dbReference type="Pfam" id="PF00561">
    <property type="entry name" value="Abhydrolase_1"/>
    <property type="match status" value="1"/>
</dbReference>
<feature type="domain" description="AB hydrolase-1" evidence="1">
    <location>
        <begin position="53"/>
        <end position="162"/>
    </location>
</feature>
<dbReference type="GO" id="GO:0016020">
    <property type="term" value="C:membrane"/>
    <property type="evidence" value="ECO:0007669"/>
    <property type="project" value="TreeGrafter"/>
</dbReference>
<evidence type="ECO:0000259" key="1">
    <source>
        <dbReference type="Pfam" id="PF00561"/>
    </source>
</evidence>
<reference evidence="2 3" key="1">
    <citation type="submission" date="2016-09" db="EMBL/GenBank/DDBJ databases">
        <title>Draft genome sequence for the type strain of Desulfuribacillus alkaliarsenatis AHT28, an obligately anaerobic, sulfidogenic bacterium isolated from Russian soda lake sediments.</title>
        <authorList>
            <person name="Abin C.A."/>
            <person name="Hollibaugh J.T."/>
        </authorList>
    </citation>
    <scope>NUCLEOTIDE SEQUENCE [LARGE SCALE GENOMIC DNA]</scope>
    <source>
        <strain evidence="2 3">AHT28</strain>
    </source>
</reference>
<accession>A0A1E5G2Q5</accession>
<dbReference type="SUPFAM" id="SSF53474">
    <property type="entry name" value="alpha/beta-Hydrolases"/>
    <property type="match status" value="1"/>
</dbReference>
<dbReference type="PANTHER" id="PTHR43798:SF33">
    <property type="entry name" value="HYDROLASE, PUTATIVE (AFU_ORTHOLOGUE AFUA_2G14860)-RELATED"/>
    <property type="match status" value="1"/>
</dbReference>
<dbReference type="InterPro" id="IPR029058">
    <property type="entry name" value="AB_hydrolase_fold"/>
</dbReference>
<evidence type="ECO:0000313" key="3">
    <source>
        <dbReference type="Proteomes" id="UP000094296"/>
    </source>
</evidence>
<dbReference type="STRING" id="766136.BHF68_06085"/>
<dbReference type="InterPro" id="IPR050266">
    <property type="entry name" value="AB_hydrolase_sf"/>
</dbReference>
<dbReference type="EMBL" id="MIJE01000022">
    <property type="protein sequence ID" value="OEF97163.1"/>
    <property type="molecule type" value="Genomic_DNA"/>
</dbReference>
<comment type="caution">
    <text evidence="2">The sequence shown here is derived from an EMBL/GenBank/DDBJ whole genome shotgun (WGS) entry which is preliminary data.</text>
</comment>
<keyword evidence="3" id="KW-1185">Reference proteome</keyword>
<proteinExistence type="predicted"/>
<dbReference type="PANTHER" id="PTHR43798">
    <property type="entry name" value="MONOACYLGLYCEROL LIPASE"/>
    <property type="match status" value="1"/>
</dbReference>
<dbReference type="AlphaFoldDB" id="A0A1E5G2Q5"/>
<dbReference type="Gene3D" id="3.40.50.1820">
    <property type="entry name" value="alpha/beta hydrolase"/>
    <property type="match status" value="1"/>
</dbReference>
<organism evidence="2 3">
    <name type="scientific">Desulfuribacillus alkaliarsenatis</name>
    <dbReference type="NCBI Taxonomy" id="766136"/>
    <lineage>
        <taxon>Bacteria</taxon>
        <taxon>Bacillati</taxon>
        <taxon>Bacillota</taxon>
        <taxon>Desulfuribacillia</taxon>
        <taxon>Desulfuribacillales</taxon>
        <taxon>Desulfuribacillaceae</taxon>
        <taxon>Desulfuribacillus</taxon>
    </lineage>
</organism>
<gene>
    <name evidence="2" type="ORF">BHF68_06085</name>
</gene>
<dbReference type="RefSeq" id="WP_069643209.1">
    <property type="nucleotide sequence ID" value="NZ_MIJE01000022.1"/>
</dbReference>
<dbReference type="OrthoDB" id="5513277at2"/>
<dbReference type="PRINTS" id="PR00111">
    <property type="entry name" value="ABHYDROLASE"/>
</dbReference>
<dbReference type="Proteomes" id="UP000094296">
    <property type="component" value="Unassembled WGS sequence"/>
</dbReference>
<protein>
    <recommendedName>
        <fullName evidence="1">AB hydrolase-1 domain-containing protein</fullName>
    </recommendedName>
</protein>
<sequence length="292" mass="32870">MDTIYKTKHGENIVKDLYNQQVESLGVGYEDIFVETRFGKTHILKVGNPDATPILLFHGGNSTAAYSLKQNLHLIEDFLVYAPDTIGHPGKSDQKVLSSNTLEYGEWASDVIDSLGFEKIICIGESFGGGIVAKLMCVSPEKISKAILLVPAGIYNASKSKLIFSMGIPMMMYIVTKKEKWFEKAFLPMTTHGEAIDKDTLEMIRTSFHYVKVNPNMPSNIKKEDIKNYQAPTLLLAGEKDVLFPGEKVINRAKEIMPNLETHLLQECGHLYFSSDKRKQYIKRIINDFLSK</sequence>
<name>A0A1E5G2Q5_9FIRM</name>